<evidence type="ECO:0000256" key="8">
    <source>
        <dbReference type="SAM" id="Phobius"/>
    </source>
</evidence>
<evidence type="ECO:0000256" key="6">
    <source>
        <dbReference type="ARBA" id="ARBA00023065"/>
    </source>
</evidence>
<dbReference type="GO" id="GO:0005886">
    <property type="term" value="C:plasma membrane"/>
    <property type="evidence" value="ECO:0007669"/>
    <property type="project" value="TreeGrafter"/>
</dbReference>
<organism evidence="9">
    <name type="scientific">Oryza punctata</name>
    <name type="common">Red rice</name>
    <dbReference type="NCBI Taxonomy" id="4537"/>
    <lineage>
        <taxon>Eukaryota</taxon>
        <taxon>Viridiplantae</taxon>
        <taxon>Streptophyta</taxon>
        <taxon>Embryophyta</taxon>
        <taxon>Tracheophyta</taxon>
        <taxon>Spermatophyta</taxon>
        <taxon>Magnoliopsida</taxon>
        <taxon>Liliopsida</taxon>
        <taxon>Poales</taxon>
        <taxon>Poaceae</taxon>
        <taxon>BOP clade</taxon>
        <taxon>Oryzoideae</taxon>
        <taxon>Oryzeae</taxon>
        <taxon>Oryzinae</taxon>
        <taxon>Oryza</taxon>
    </lineage>
</organism>
<evidence type="ECO:0000256" key="1">
    <source>
        <dbReference type="ARBA" id="ARBA00004141"/>
    </source>
</evidence>
<dbReference type="STRING" id="4537.A0A0E0JW76"/>
<dbReference type="InterPro" id="IPR051143">
    <property type="entry name" value="TrkH_K-transport"/>
</dbReference>
<feature type="transmembrane region" description="Helical" evidence="8">
    <location>
        <begin position="322"/>
        <end position="342"/>
    </location>
</feature>
<keyword evidence="3" id="KW-0813">Transport</keyword>
<protein>
    <submittedName>
        <fullName evidence="9">Uncharacterized protein</fullName>
    </submittedName>
</protein>
<feature type="transmembrane region" description="Helical" evidence="8">
    <location>
        <begin position="47"/>
        <end position="68"/>
    </location>
</feature>
<dbReference type="GO" id="GO:0015081">
    <property type="term" value="F:sodium ion transmembrane transporter activity"/>
    <property type="evidence" value="ECO:0007669"/>
    <property type="project" value="EnsemblPlants"/>
</dbReference>
<evidence type="ECO:0000256" key="4">
    <source>
        <dbReference type="ARBA" id="ARBA00022692"/>
    </source>
</evidence>
<reference evidence="9" key="1">
    <citation type="submission" date="2015-04" db="UniProtKB">
        <authorList>
            <consortium name="EnsemblPlants"/>
        </authorList>
    </citation>
    <scope>IDENTIFICATION</scope>
</reference>
<dbReference type="AlphaFoldDB" id="A0A0E0JW76"/>
<feature type="transmembrane region" description="Helical" evidence="8">
    <location>
        <begin position="384"/>
        <end position="404"/>
    </location>
</feature>
<feature type="transmembrane region" description="Helical" evidence="8">
    <location>
        <begin position="455"/>
        <end position="478"/>
    </location>
</feature>
<evidence type="ECO:0000256" key="5">
    <source>
        <dbReference type="ARBA" id="ARBA00022989"/>
    </source>
</evidence>
<feature type="transmembrane region" description="Helical" evidence="8">
    <location>
        <begin position="229"/>
        <end position="252"/>
    </location>
</feature>
<dbReference type="Proteomes" id="UP000026962">
    <property type="component" value="Chromosome 2"/>
</dbReference>
<evidence type="ECO:0000256" key="3">
    <source>
        <dbReference type="ARBA" id="ARBA00022448"/>
    </source>
</evidence>
<dbReference type="OMA" id="LFALMMY"/>
<evidence type="ECO:0000313" key="9">
    <source>
        <dbReference type="EnsemblPlants" id="OPUNC02G04870.1"/>
    </source>
</evidence>
<sequence length="531" mass="59029">MIHCLVVSHKKLQTFCVFAVSKLFSFTKSAQQSIKNSFQFIYQNNPLFVHVAYFALISFAGYGSLKVLKPRDKSNTLKDLDVLFTSVSASTVSSMATVEMEDFSSAQLWVLTILMLLGGEIFTSMLGIHFMKAKFGTKGSVSTRYHSPCIDIESITSTKFDPSTQGTKVTVSFSEIHMENGGHVEPKSIEYLGFVVMGYLLVTNLGGSLLICLYLNLVPGAHQVLQRKGIGIIIFSVFTAISSVGNCGFTPVNENMIVFQKNSILLLLIIPQILAGNTLFAPCLRLMVWSVEKITGKKECRYILEHPKVIGYKHLMSTRETINLILTVVSLIVLQTVLFLSLEWSSVALHGMSNYQKIVSALFQSVNARHAGESVTDLSSLSSAILVLYTIMMYLPGCTSFLPGHDDEDSKTKKRNKRKGLLENWIFSQMSYLAIFAMLICITERESMATDPLNFNVFSILFEVVSAYGNVGFSVGYSCKRLLNHDARCKDASYGFAGKWSNNGKAILIIVMLFGRLKTFNMKGGRAWKLR</sequence>
<feature type="transmembrane region" description="Helical" evidence="8">
    <location>
        <begin position="108"/>
        <end position="131"/>
    </location>
</feature>
<dbReference type="PANTHER" id="PTHR31064">
    <property type="entry name" value="POTASSIUM TRANSPORT PROTEIN DDB_G0292412-RELATED"/>
    <property type="match status" value="1"/>
</dbReference>
<comment type="similarity">
    <text evidence="2">Belongs to the TrkH potassium transport family. HKT (TC 2.A.38.3) subfamily.</text>
</comment>
<dbReference type="HOGENOM" id="CLU_008384_2_0_1"/>
<dbReference type="EnsemblPlants" id="OPUNC02G04870.1">
    <property type="protein sequence ID" value="OPUNC02G04870.1"/>
    <property type="gene ID" value="OPUNC02G04870"/>
</dbReference>
<reference evidence="9" key="2">
    <citation type="submission" date="2018-05" db="EMBL/GenBank/DDBJ databases">
        <title>OpunRS2 (Oryza punctata Reference Sequence Version 2).</title>
        <authorList>
            <person name="Zhang J."/>
            <person name="Kudrna D."/>
            <person name="Lee S."/>
            <person name="Talag J."/>
            <person name="Welchert J."/>
            <person name="Wing R.A."/>
        </authorList>
    </citation>
    <scope>NUCLEOTIDE SEQUENCE [LARGE SCALE GENOMIC DNA]</scope>
</reference>
<dbReference type="eggNOG" id="KOG1341">
    <property type="taxonomic scope" value="Eukaryota"/>
</dbReference>
<evidence type="ECO:0000256" key="2">
    <source>
        <dbReference type="ARBA" id="ARBA00010864"/>
    </source>
</evidence>
<comment type="subcellular location">
    <subcellularLocation>
        <location evidence="1">Membrane</location>
        <topology evidence="1">Multi-pass membrane protein</topology>
    </subcellularLocation>
</comment>
<dbReference type="Gramene" id="OPUNC02G04870.1">
    <property type="protein sequence ID" value="OPUNC02G04870.1"/>
    <property type="gene ID" value="OPUNC02G04870"/>
</dbReference>
<feature type="transmembrane region" description="Helical" evidence="8">
    <location>
        <begin position="425"/>
        <end position="443"/>
    </location>
</feature>
<keyword evidence="5 8" id="KW-1133">Transmembrane helix</keyword>
<feature type="transmembrane region" description="Helical" evidence="8">
    <location>
        <begin position="264"/>
        <end position="288"/>
    </location>
</feature>
<keyword evidence="4 8" id="KW-0812">Transmembrane</keyword>
<accession>A0A0E0JW76</accession>
<dbReference type="Pfam" id="PF02386">
    <property type="entry name" value="TrkH"/>
    <property type="match status" value="1"/>
</dbReference>
<dbReference type="InterPro" id="IPR003445">
    <property type="entry name" value="Cat_transpt"/>
</dbReference>
<name>A0A0E0JW76_ORYPU</name>
<keyword evidence="10" id="KW-1185">Reference proteome</keyword>
<proteinExistence type="inferred from homology"/>
<dbReference type="PANTHER" id="PTHR31064:SF31">
    <property type="entry name" value="CATION TRANSPORTER HKT1_3"/>
    <property type="match status" value="1"/>
</dbReference>
<keyword evidence="7 8" id="KW-0472">Membrane</keyword>
<dbReference type="GO" id="GO:0005789">
    <property type="term" value="C:endoplasmic reticulum membrane"/>
    <property type="evidence" value="ECO:0007669"/>
    <property type="project" value="EnsemblPlants"/>
</dbReference>
<evidence type="ECO:0000256" key="7">
    <source>
        <dbReference type="ARBA" id="ARBA00023136"/>
    </source>
</evidence>
<keyword evidence="6" id="KW-0406">Ion transport</keyword>
<evidence type="ECO:0000313" key="10">
    <source>
        <dbReference type="Proteomes" id="UP000026962"/>
    </source>
</evidence>
<dbReference type="GO" id="GO:0000139">
    <property type="term" value="C:Golgi membrane"/>
    <property type="evidence" value="ECO:0007669"/>
    <property type="project" value="EnsemblPlants"/>
</dbReference>
<feature type="transmembrane region" description="Helical" evidence="8">
    <location>
        <begin position="191"/>
        <end position="217"/>
    </location>
</feature>